<feature type="site" description="Stabilizes the phosphoryl group" evidence="10">
    <location>
        <position position="115"/>
    </location>
</feature>
<accession>A0A318TSY5</accession>
<dbReference type="PIRSF" id="PIRSF004682">
    <property type="entry name" value="GmhB"/>
    <property type="match status" value="1"/>
</dbReference>
<evidence type="ECO:0000256" key="7">
    <source>
        <dbReference type="PIRNR" id="PIRNR004682"/>
    </source>
</evidence>
<reference evidence="12 13" key="1">
    <citation type="submission" date="2018-06" db="EMBL/GenBank/DDBJ databases">
        <title>Genomic Encyclopedia of Type Strains, Phase III (KMG-III): the genomes of soil and plant-associated and newly described type strains.</title>
        <authorList>
            <person name="Whitman W."/>
        </authorList>
    </citation>
    <scope>NUCLEOTIDE SEQUENCE [LARGE SCALE GENOMIC DNA]</scope>
    <source>
        <strain evidence="12 13">JA737</strain>
    </source>
</reference>
<feature type="binding site" evidence="9">
    <location>
        <begin position="114"/>
        <end position="115"/>
    </location>
    <ligand>
        <name>substrate</name>
    </ligand>
</feature>
<feature type="binding site" evidence="11">
    <location>
        <position position="140"/>
    </location>
    <ligand>
        <name>Mg(2+)</name>
        <dbReference type="ChEBI" id="CHEBI:18420"/>
    </ligand>
</feature>
<feature type="binding site" evidence="9">
    <location>
        <begin position="22"/>
        <end position="25"/>
    </location>
    <ligand>
        <name>substrate</name>
    </ligand>
</feature>
<dbReference type="AlphaFoldDB" id="A0A318TSY5"/>
<dbReference type="GO" id="GO:0005975">
    <property type="term" value="P:carbohydrate metabolic process"/>
    <property type="evidence" value="ECO:0007669"/>
    <property type="project" value="InterPro"/>
</dbReference>
<dbReference type="GO" id="GO:0005737">
    <property type="term" value="C:cytoplasm"/>
    <property type="evidence" value="ECO:0007669"/>
    <property type="project" value="UniProtKB-SubCell"/>
</dbReference>
<evidence type="ECO:0000256" key="1">
    <source>
        <dbReference type="ARBA" id="ARBA00004496"/>
    </source>
</evidence>
<evidence type="ECO:0000256" key="11">
    <source>
        <dbReference type="PIRSR" id="PIRSR004682-4"/>
    </source>
</evidence>
<feature type="binding site" evidence="11">
    <location>
        <position position="16"/>
    </location>
    <ligand>
        <name>Mg(2+)</name>
        <dbReference type="ChEBI" id="CHEBI:18420"/>
    </ligand>
</feature>
<comment type="cofactor">
    <cofactor evidence="11">
        <name>Mg(2+)</name>
        <dbReference type="ChEBI" id="CHEBI:18420"/>
    </cofactor>
</comment>
<comment type="similarity">
    <text evidence="7">Belongs to the gmhB family.</text>
</comment>
<dbReference type="InterPro" id="IPR006543">
    <property type="entry name" value="Histidinol-phos"/>
</dbReference>
<keyword evidence="11" id="KW-0460">Magnesium</keyword>
<gene>
    <name evidence="12" type="ORF">C8J30_11714</name>
</gene>
<feature type="active site" description="Nucleophile" evidence="8">
    <location>
        <position position="14"/>
    </location>
</feature>
<keyword evidence="13" id="KW-1185">Reference proteome</keyword>
<dbReference type="Proteomes" id="UP000247727">
    <property type="component" value="Unassembled WGS sequence"/>
</dbReference>
<comment type="caution">
    <text evidence="12">The sequence shown here is derived from an EMBL/GenBank/DDBJ whole genome shotgun (WGS) entry which is preliminary data.</text>
</comment>
<dbReference type="InterPro" id="IPR036412">
    <property type="entry name" value="HAD-like_sf"/>
</dbReference>
<sequence>MGSSTALRPALFLDRDGVLNVDHGYVGRFADFDWIPGAPEAIARANRAGYLVFVVTNQSGIARGMFDTAAFETLMAEVRADLARRSGGRIDDIRHCPWHPEAALPEWRRDSDWRKPGPGMLRDLMAQWPVDAPRSLMIGDKAIDLQAAAAAGVAGHLFPGGDLDAFVAPLLKMQAVP</sequence>
<feature type="site" description="Contributes to substrate recognition" evidence="10">
    <location>
        <position position="114"/>
    </location>
</feature>
<feature type="binding site" evidence="11">
    <location>
        <position position="96"/>
    </location>
    <ligand>
        <name>Zn(2+)</name>
        <dbReference type="ChEBI" id="CHEBI:29105"/>
    </ligand>
</feature>
<feature type="site" description="Stabilizes the phosphoryl group" evidence="10">
    <location>
        <position position="56"/>
    </location>
</feature>
<protein>
    <recommendedName>
        <fullName evidence="6 7">D,D-heptose 1,7-bisphosphate phosphatase</fullName>
        <ecNumber evidence="7">3.1.3.-</ecNumber>
    </recommendedName>
</protein>
<dbReference type="InterPro" id="IPR023214">
    <property type="entry name" value="HAD_sf"/>
</dbReference>
<feature type="active site" description="Proton donor" evidence="8">
    <location>
        <position position="16"/>
    </location>
</feature>
<dbReference type="Gene3D" id="3.40.50.1000">
    <property type="entry name" value="HAD superfamily/HAD-like"/>
    <property type="match status" value="1"/>
</dbReference>
<dbReference type="Pfam" id="PF13242">
    <property type="entry name" value="Hydrolase_like"/>
    <property type="match status" value="1"/>
</dbReference>
<evidence type="ECO:0000313" key="13">
    <source>
        <dbReference type="Proteomes" id="UP000247727"/>
    </source>
</evidence>
<dbReference type="SUPFAM" id="SSF56784">
    <property type="entry name" value="HAD-like"/>
    <property type="match status" value="1"/>
</dbReference>
<organism evidence="12 13">
    <name type="scientific">Rhodobacter viridis</name>
    <dbReference type="NCBI Taxonomy" id="1054202"/>
    <lineage>
        <taxon>Bacteria</taxon>
        <taxon>Pseudomonadati</taxon>
        <taxon>Pseudomonadota</taxon>
        <taxon>Alphaproteobacteria</taxon>
        <taxon>Rhodobacterales</taxon>
        <taxon>Rhodobacter group</taxon>
        <taxon>Rhodobacter</taxon>
    </lineage>
</organism>
<comment type="cofactor">
    <cofactor evidence="11">
        <name>Zn(2+)</name>
        <dbReference type="ChEBI" id="CHEBI:29105"/>
    </cofactor>
</comment>
<dbReference type="EMBL" id="QJTK01000017">
    <property type="protein sequence ID" value="PYF07463.1"/>
    <property type="molecule type" value="Genomic_DNA"/>
</dbReference>
<evidence type="ECO:0000256" key="4">
    <source>
        <dbReference type="ARBA" id="ARBA00022801"/>
    </source>
</evidence>
<keyword evidence="11" id="KW-0862">Zinc</keyword>
<evidence type="ECO:0000256" key="9">
    <source>
        <dbReference type="PIRSR" id="PIRSR004682-2"/>
    </source>
</evidence>
<dbReference type="GO" id="GO:0046872">
    <property type="term" value="F:metal ion binding"/>
    <property type="evidence" value="ECO:0007669"/>
    <property type="project" value="UniProtKB-KW"/>
</dbReference>
<feature type="binding site" evidence="9">
    <location>
        <position position="141"/>
    </location>
    <ligand>
        <name>substrate</name>
    </ligand>
</feature>
<evidence type="ECO:0000256" key="3">
    <source>
        <dbReference type="ARBA" id="ARBA00022723"/>
    </source>
</evidence>
<dbReference type="PANTHER" id="PTHR42891">
    <property type="entry name" value="D-GLYCERO-BETA-D-MANNO-HEPTOSE-1,7-BISPHOSPHATE 7-PHOSPHATASE"/>
    <property type="match status" value="1"/>
</dbReference>
<comment type="subcellular location">
    <subcellularLocation>
        <location evidence="1 7">Cytoplasm</location>
    </subcellularLocation>
</comment>
<evidence type="ECO:0000256" key="10">
    <source>
        <dbReference type="PIRSR" id="PIRSR004682-3"/>
    </source>
</evidence>
<dbReference type="InterPro" id="IPR006549">
    <property type="entry name" value="HAD-SF_hydro_IIIA"/>
</dbReference>
<dbReference type="GO" id="GO:0016791">
    <property type="term" value="F:phosphatase activity"/>
    <property type="evidence" value="ECO:0007669"/>
    <property type="project" value="InterPro"/>
</dbReference>
<evidence type="ECO:0000256" key="6">
    <source>
        <dbReference type="ARBA" id="ARBA00031828"/>
    </source>
</evidence>
<proteinExistence type="inferred from homology"/>
<evidence type="ECO:0000256" key="8">
    <source>
        <dbReference type="PIRSR" id="PIRSR004682-1"/>
    </source>
</evidence>
<evidence type="ECO:0000256" key="2">
    <source>
        <dbReference type="ARBA" id="ARBA00022490"/>
    </source>
</evidence>
<feature type="binding site" evidence="11">
    <location>
        <position position="14"/>
    </location>
    <ligand>
        <name>Mg(2+)</name>
        <dbReference type="ChEBI" id="CHEBI:18420"/>
    </ligand>
</feature>
<dbReference type="InterPro" id="IPR004446">
    <property type="entry name" value="Heptose_bisP_phosphatase"/>
</dbReference>
<dbReference type="CDD" id="cd07503">
    <property type="entry name" value="HAD_HisB-N"/>
    <property type="match status" value="1"/>
</dbReference>
<dbReference type="PANTHER" id="PTHR42891:SF1">
    <property type="entry name" value="D-GLYCERO-BETA-D-MANNO-HEPTOSE-1,7-BISPHOSPHATE 7-PHOSPHATASE"/>
    <property type="match status" value="1"/>
</dbReference>
<keyword evidence="3 11" id="KW-0479">Metal-binding</keyword>
<dbReference type="EC" id="3.1.3.-" evidence="7"/>
<keyword evidence="2 7" id="KW-0963">Cytoplasm</keyword>
<dbReference type="OrthoDB" id="9814110at2"/>
<keyword evidence="5 7" id="KW-0119">Carbohydrate metabolism</keyword>
<dbReference type="NCBIfam" id="TIGR01656">
    <property type="entry name" value="Histidinol-ppas"/>
    <property type="match status" value="1"/>
</dbReference>
<feature type="binding site" evidence="9">
    <location>
        <begin position="14"/>
        <end position="16"/>
    </location>
    <ligand>
        <name>substrate</name>
    </ligand>
</feature>
<evidence type="ECO:0000256" key="5">
    <source>
        <dbReference type="ARBA" id="ARBA00023277"/>
    </source>
</evidence>
<feature type="binding site" evidence="11">
    <location>
        <position position="141"/>
    </location>
    <ligand>
        <name>Mg(2+)</name>
        <dbReference type="ChEBI" id="CHEBI:18420"/>
    </ligand>
</feature>
<keyword evidence="4 7" id="KW-0378">Hydrolase</keyword>
<evidence type="ECO:0000313" key="12">
    <source>
        <dbReference type="EMBL" id="PYF07463.1"/>
    </source>
</evidence>
<feature type="binding site" evidence="9">
    <location>
        <begin position="56"/>
        <end position="59"/>
    </location>
    <ligand>
        <name>substrate</name>
    </ligand>
</feature>
<dbReference type="RefSeq" id="WP_110806849.1">
    <property type="nucleotide sequence ID" value="NZ_QJTK01000017.1"/>
</dbReference>
<name>A0A318TSY5_9RHOB</name>
<dbReference type="NCBIfam" id="TIGR01662">
    <property type="entry name" value="HAD-SF-IIIA"/>
    <property type="match status" value="1"/>
</dbReference>